<comment type="function">
    <text evidence="11">Plays a role in repairing double-strand DNA breaks, probably involving stabilizing or processing branched DNA or blocked replication forks.</text>
</comment>
<keyword evidence="10 11" id="KW-0234">DNA repair</keyword>
<dbReference type="InterPro" id="IPR003593">
    <property type="entry name" value="AAA+_ATPase"/>
</dbReference>
<evidence type="ECO:0000256" key="8">
    <source>
        <dbReference type="ARBA" id="ARBA00023016"/>
    </source>
</evidence>
<sequence length="445" mass="48074">MAKQKSVYICQSCSYQSPKWMGQCTECGEWNTFEESLVAQNNPRGSKMNSGGVVKPFYLSQVKASQLNRYKIGILEFDRVLGGGFVPGQVILLAGEPGIGKSTLLTQLAKTLQQDKSEVIYVCGEESPSQVKIRAERMDYSADNLLVMTETNTDTIVESVRGACLGNKSVKLIIVDSIQTLSSSQLMGVSGSVGQVRLSAGMLSSLSKELGIPLIIVGHVTKEGTVAGPKVLEHMVDTVLYLEGDNQHMFRVLKTTKNRFGPVSEVGLFEMREGGLMEVLNPSELFLSNVGNSIPGSCVTVVMEGYRPLLFEVQALTSKTSFGYPRRTSSGYSNNRLQVLIAVLENRCGINLSNHDVYVNVVGGLKIDDYGADLAVCLAIVSAVKGLALSKSTAAFGEIGLLGEIRAVSNEGKRLSEAKKLGYTNALSSSSEKQLKVLISKQFKK</sequence>
<dbReference type="HAMAP" id="MF_01498">
    <property type="entry name" value="RadA_bact"/>
    <property type="match status" value="1"/>
</dbReference>
<dbReference type="GO" id="GO:0140664">
    <property type="term" value="F:ATP-dependent DNA damage sensor activity"/>
    <property type="evidence" value="ECO:0007669"/>
    <property type="project" value="InterPro"/>
</dbReference>
<dbReference type="AlphaFoldDB" id="A0A955IW55"/>
<evidence type="ECO:0000313" key="16">
    <source>
        <dbReference type="Proteomes" id="UP000714817"/>
    </source>
</evidence>
<dbReference type="InterPro" id="IPR020588">
    <property type="entry name" value="RecA_ATP-bd"/>
</dbReference>
<dbReference type="PROSITE" id="PS50162">
    <property type="entry name" value="RECA_2"/>
    <property type="match status" value="1"/>
</dbReference>
<comment type="caution">
    <text evidence="15">The sequence shown here is derived from an EMBL/GenBank/DDBJ whole genome shotgun (WGS) entry which is preliminary data.</text>
</comment>
<feature type="short sequence motif" description="RadA KNRFG motif" evidence="11">
    <location>
        <begin position="257"/>
        <end position="261"/>
    </location>
</feature>
<evidence type="ECO:0000256" key="6">
    <source>
        <dbReference type="ARBA" id="ARBA00022833"/>
    </source>
</evidence>
<accession>A0A955IW55</accession>
<keyword evidence="4 13" id="KW-0863">Zinc-finger</keyword>
<dbReference type="InterPro" id="IPR004504">
    <property type="entry name" value="DNA_repair_RadA"/>
</dbReference>
<protein>
    <recommendedName>
        <fullName evidence="11 12">DNA repair protein RadA</fullName>
    </recommendedName>
</protein>
<evidence type="ECO:0000256" key="2">
    <source>
        <dbReference type="ARBA" id="ARBA00022741"/>
    </source>
</evidence>
<keyword evidence="8 11" id="KW-0346">Stress response</keyword>
<comment type="similarity">
    <text evidence="11 13">Belongs to the RecA family. RadA subfamily.</text>
</comment>
<keyword evidence="7 11" id="KW-0067">ATP-binding</keyword>
<dbReference type="InterPro" id="IPR041166">
    <property type="entry name" value="Rubredoxin_2"/>
</dbReference>
<evidence type="ECO:0000256" key="9">
    <source>
        <dbReference type="ARBA" id="ARBA00023125"/>
    </source>
</evidence>
<organism evidence="15 16">
    <name type="scientific">candidate division WWE3 bacterium</name>
    <dbReference type="NCBI Taxonomy" id="2053526"/>
    <lineage>
        <taxon>Bacteria</taxon>
        <taxon>Katanobacteria</taxon>
    </lineage>
</organism>
<evidence type="ECO:0000256" key="3">
    <source>
        <dbReference type="ARBA" id="ARBA00022763"/>
    </source>
</evidence>
<keyword evidence="3 11" id="KW-0227">DNA damage</keyword>
<evidence type="ECO:0000256" key="10">
    <source>
        <dbReference type="ARBA" id="ARBA00023204"/>
    </source>
</evidence>
<evidence type="ECO:0000256" key="4">
    <source>
        <dbReference type="ARBA" id="ARBA00022771"/>
    </source>
</evidence>
<dbReference type="SUPFAM" id="SSF52540">
    <property type="entry name" value="P-loop containing nucleoside triphosphate hydrolases"/>
    <property type="match status" value="1"/>
</dbReference>
<keyword evidence="5" id="KW-0378">Hydrolase</keyword>
<dbReference type="GO" id="GO:0005829">
    <property type="term" value="C:cytosol"/>
    <property type="evidence" value="ECO:0007669"/>
    <property type="project" value="TreeGrafter"/>
</dbReference>
<evidence type="ECO:0000256" key="12">
    <source>
        <dbReference type="NCBIfam" id="TIGR00416"/>
    </source>
</evidence>
<dbReference type="GO" id="GO:0008270">
    <property type="term" value="F:zinc ion binding"/>
    <property type="evidence" value="ECO:0007669"/>
    <property type="project" value="UniProtKB-KW"/>
</dbReference>
<evidence type="ECO:0000256" key="1">
    <source>
        <dbReference type="ARBA" id="ARBA00022723"/>
    </source>
</evidence>
<dbReference type="FunFam" id="3.40.50.300:FF:000050">
    <property type="entry name" value="DNA repair protein RadA"/>
    <property type="match status" value="1"/>
</dbReference>
<dbReference type="Pfam" id="PF06745">
    <property type="entry name" value="ATPase"/>
    <property type="match status" value="1"/>
</dbReference>
<dbReference type="InterPro" id="IPR020568">
    <property type="entry name" value="Ribosomal_Su5_D2-typ_SF"/>
</dbReference>
<dbReference type="Gene3D" id="3.30.230.10">
    <property type="match status" value="1"/>
</dbReference>
<dbReference type="SUPFAM" id="SSF54211">
    <property type="entry name" value="Ribosomal protein S5 domain 2-like"/>
    <property type="match status" value="1"/>
</dbReference>
<dbReference type="Gene3D" id="3.40.50.300">
    <property type="entry name" value="P-loop containing nucleotide triphosphate hydrolases"/>
    <property type="match status" value="1"/>
</dbReference>
<feature type="domain" description="RecA family profile 1" evidence="14">
    <location>
        <begin position="66"/>
        <end position="220"/>
    </location>
</feature>
<dbReference type="CDD" id="cd01121">
    <property type="entry name" value="RadA_SMS_N"/>
    <property type="match status" value="1"/>
</dbReference>
<dbReference type="InterPro" id="IPR014721">
    <property type="entry name" value="Ribsml_uS5_D2-typ_fold_subgr"/>
</dbReference>
<name>A0A955IW55_UNCKA</name>
<dbReference type="GO" id="GO:0000725">
    <property type="term" value="P:recombinational repair"/>
    <property type="evidence" value="ECO:0007669"/>
    <property type="project" value="UniProtKB-UniRule"/>
</dbReference>
<keyword evidence="6 13" id="KW-0862">Zinc</keyword>
<proteinExistence type="inferred from homology"/>
<feature type="region of interest" description="Lon-protease-like" evidence="11">
    <location>
        <begin position="356"/>
        <end position="445"/>
    </location>
</feature>
<feature type="binding site" evidence="11">
    <location>
        <begin position="95"/>
        <end position="102"/>
    </location>
    <ligand>
        <name>ATP</name>
        <dbReference type="ChEBI" id="CHEBI:30616"/>
    </ligand>
</feature>
<dbReference type="InterPro" id="IPR027417">
    <property type="entry name" value="P-loop_NTPase"/>
</dbReference>
<evidence type="ECO:0000256" key="11">
    <source>
        <dbReference type="HAMAP-Rule" id="MF_01498"/>
    </source>
</evidence>
<gene>
    <name evidence="11 15" type="primary">radA</name>
    <name evidence="15" type="ORF">KDA10_03790</name>
</gene>
<keyword evidence="2 11" id="KW-0547">Nucleotide-binding</keyword>
<reference evidence="15" key="1">
    <citation type="submission" date="2020-04" db="EMBL/GenBank/DDBJ databases">
        <authorList>
            <person name="Zhang T."/>
        </authorList>
    </citation>
    <scope>NUCLEOTIDE SEQUENCE</scope>
    <source>
        <strain evidence="15">HKST-UBA80</strain>
    </source>
</reference>
<evidence type="ECO:0000256" key="13">
    <source>
        <dbReference type="RuleBase" id="RU003555"/>
    </source>
</evidence>
<keyword evidence="9 11" id="KW-0238">DNA-binding</keyword>
<dbReference type="GO" id="GO:0003684">
    <property type="term" value="F:damaged DNA binding"/>
    <property type="evidence" value="ECO:0007669"/>
    <property type="project" value="InterPro"/>
</dbReference>
<dbReference type="GO" id="GO:0005524">
    <property type="term" value="F:ATP binding"/>
    <property type="evidence" value="ECO:0007669"/>
    <property type="project" value="UniProtKB-UniRule"/>
</dbReference>
<evidence type="ECO:0000259" key="14">
    <source>
        <dbReference type="PROSITE" id="PS50162"/>
    </source>
</evidence>
<evidence type="ECO:0000256" key="7">
    <source>
        <dbReference type="ARBA" id="ARBA00022840"/>
    </source>
</evidence>
<reference evidence="15" key="2">
    <citation type="journal article" date="2021" name="Microbiome">
        <title>Successional dynamics and alternative stable states in a saline activated sludge microbial community over 9 years.</title>
        <authorList>
            <person name="Wang Y."/>
            <person name="Ye J."/>
            <person name="Ju F."/>
            <person name="Liu L."/>
            <person name="Boyd J.A."/>
            <person name="Deng Y."/>
            <person name="Parks D.H."/>
            <person name="Jiang X."/>
            <person name="Yin X."/>
            <person name="Woodcroft B.J."/>
            <person name="Tyson G.W."/>
            <person name="Hugenholtz P."/>
            <person name="Polz M.F."/>
            <person name="Zhang T."/>
        </authorList>
    </citation>
    <scope>NUCLEOTIDE SEQUENCE</scope>
    <source>
        <strain evidence="15">HKST-UBA80</strain>
    </source>
</reference>
<dbReference type="PRINTS" id="PR01874">
    <property type="entry name" value="DNAREPAIRADA"/>
</dbReference>
<dbReference type="EMBL" id="JAGQNY010000019">
    <property type="protein sequence ID" value="MCA9302448.1"/>
    <property type="molecule type" value="Genomic_DNA"/>
</dbReference>
<dbReference type="Pfam" id="PF18073">
    <property type="entry name" value="Zn_ribbon_LapB"/>
    <property type="match status" value="1"/>
</dbReference>
<comment type="domain">
    <text evidence="11">The middle region has homology to RecA with ATPase motifs including the RadA KNRFG motif, while the C-terminus is homologous to Lon protease.</text>
</comment>
<dbReference type="PANTHER" id="PTHR32472">
    <property type="entry name" value="DNA REPAIR PROTEIN RADA"/>
    <property type="match status" value="1"/>
</dbReference>
<evidence type="ECO:0000256" key="5">
    <source>
        <dbReference type="ARBA" id="ARBA00022801"/>
    </source>
</evidence>
<keyword evidence="1 11" id="KW-0479">Metal-binding</keyword>
<dbReference type="InterPro" id="IPR014774">
    <property type="entry name" value="KaiC-like_dom"/>
</dbReference>
<comment type="function">
    <text evidence="13">DNA-dependent ATPase involved in processing of recombination intermediates, plays a role in repairing DNA breaks. Stimulates the branch migration of RecA-mediated strand transfer reactions, allowing the 3' invading strand to extend heteroduplex DNA faster. Binds ssDNA in the presence of ADP but not other nucleotides, has ATPase activity that is stimulated by ssDNA and various branched DNA structures, but inhibited by SSB. Does not have RecA's homology-searching function.</text>
</comment>
<dbReference type="PANTHER" id="PTHR32472:SF10">
    <property type="entry name" value="DNA REPAIR PROTEIN RADA-LIKE PROTEIN"/>
    <property type="match status" value="1"/>
</dbReference>
<dbReference type="SMART" id="SM00382">
    <property type="entry name" value="AAA"/>
    <property type="match status" value="1"/>
</dbReference>
<dbReference type="Proteomes" id="UP000714817">
    <property type="component" value="Unassembled WGS sequence"/>
</dbReference>
<evidence type="ECO:0000313" key="15">
    <source>
        <dbReference type="EMBL" id="MCA9302448.1"/>
    </source>
</evidence>
<dbReference type="GO" id="GO:0016787">
    <property type="term" value="F:hydrolase activity"/>
    <property type="evidence" value="ECO:0007669"/>
    <property type="project" value="UniProtKB-KW"/>
</dbReference>
<dbReference type="NCBIfam" id="TIGR00416">
    <property type="entry name" value="sms"/>
    <property type="match status" value="1"/>
</dbReference>